<dbReference type="SUPFAM" id="SSF48317">
    <property type="entry name" value="Acid phosphatase/Vanadium-dependent haloperoxidase"/>
    <property type="match status" value="1"/>
</dbReference>
<dbReference type="PANTHER" id="PTHR14969">
    <property type="entry name" value="SPHINGOSINE-1-PHOSPHATE PHOSPHOHYDROLASE"/>
    <property type="match status" value="1"/>
</dbReference>
<keyword evidence="1" id="KW-0812">Transmembrane</keyword>
<dbReference type="PROSITE" id="PS50146">
    <property type="entry name" value="DAGK"/>
    <property type="match status" value="1"/>
</dbReference>
<feature type="transmembrane region" description="Helical" evidence="1">
    <location>
        <begin position="12"/>
        <end position="32"/>
    </location>
</feature>
<dbReference type="SUPFAM" id="SSF111331">
    <property type="entry name" value="NAD kinase/diacylglycerol kinase-like"/>
    <property type="match status" value="1"/>
</dbReference>
<dbReference type="HOGENOM" id="CLU_038254_0_0_11"/>
<comment type="caution">
    <text evidence="3">The sequence shown here is derived from an EMBL/GenBank/DDBJ whole genome shotgun (WGS) entry which is preliminary data.</text>
</comment>
<dbReference type="Gene3D" id="2.60.200.40">
    <property type="match status" value="1"/>
</dbReference>
<evidence type="ECO:0000259" key="2">
    <source>
        <dbReference type="PROSITE" id="PS50146"/>
    </source>
</evidence>
<dbReference type="InterPro" id="IPR001206">
    <property type="entry name" value="Diacylglycerol_kinase_cat_dom"/>
</dbReference>
<dbReference type="AlphaFoldDB" id="A0A066YMV0"/>
<evidence type="ECO:0000313" key="4">
    <source>
        <dbReference type="Proteomes" id="UP000027178"/>
    </source>
</evidence>
<keyword evidence="4" id="KW-1185">Reference proteome</keyword>
<dbReference type="Pfam" id="PF19279">
    <property type="entry name" value="YegS_C"/>
    <property type="match status" value="1"/>
</dbReference>
<gene>
    <name evidence="3" type="ORF">KCH_70400</name>
</gene>
<dbReference type="Gene3D" id="3.40.50.10330">
    <property type="entry name" value="Probable inorganic polyphosphate/atp-NAD kinase, domain 1"/>
    <property type="match status" value="1"/>
</dbReference>
<dbReference type="InterPro" id="IPR000326">
    <property type="entry name" value="PAP2/HPO"/>
</dbReference>
<evidence type="ECO:0000256" key="1">
    <source>
        <dbReference type="SAM" id="Phobius"/>
    </source>
</evidence>
<reference evidence="3 4" key="1">
    <citation type="submission" date="2014-05" db="EMBL/GenBank/DDBJ databases">
        <title>Draft Genome Sequence of Kitasatospora cheerisanensis KCTC 2395.</title>
        <authorList>
            <person name="Nam D.H."/>
        </authorList>
    </citation>
    <scope>NUCLEOTIDE SEQUENCE [LARGE SCALE GENOMIC DNA]</scope>
    <source>
        <strain evidence="3 4">KCTC 2395</strain>
    </source>
</reference>
<feature type="transmembrane region" description="Helical" evidence="1">
    <location>
        <begin position="162"/>
        <end position="180"/>
    </location>
</feature>
<dbReference type="Proteomes" id="UP000027178">
    <property type="component" value="Unassembled WGS sequence"/>
</dbReference>
<dbReference type="RefSeq" id="WP_063750221.1">
    <property type="nucleotide sequence ID" value="NZ_KK853997.1"/>
</dbReference>
<feature type="transmembrane region" description="Helical" evidence="1">
    <location>
        <begin position="95"/>
        <end position="116"/>
    </location>
</feature>
<dbReference type="EMBL" id="JNBY01000149">
    <property type="protein sequence ID" value="KDN81229.1"/>
    <property type="molecule type" value="Genomic_DNA"/>
</dbReference>
<dbReference type="SMART" id="SM00014">
    <property type="entry name" value="acidPPc"/>
    <property type="match status" value="1"/>
</dbReference>
<organism evidence="3 4">
    <name type="scientific">Kitasatospora cheerisanensis KCTC 2395</name>
    <dbReference type="NCBI Taxonomy" id="1348663"/>
    <lineage>
        <taxon>Bacteria</taxon>
        <taxon>Bacillati</taxon>
        <taxon>Actinomycetota</taxon>
        <taxon>Actinomycetes</taxon>
        <taxon>Kitasatosporales</taxon>
        <taxon>Streptomycetaceae</taxon>
        <taxon>Kitasatospora</taxon>
    </lineage>
</organism>
<accession>A0A066YMV0</accession>
<protein>
    <recommendedName>
        <fullName evidence="2">DAGKc domain-containing protein</fullName>
    </recommendedName>
</protein>
<feature type="transmembrane region" description="Helical" evidence="1">
    <location>
        <begin position="65"/>
        <end position="88"/>
    </location>
</feature>
<dbReference type="PANTHER" id="PTHR14969:SF13">
    <property type="entry name" value="AT30094P"/>
    <property type="match status" value="1"/>
</dbReference>
<sequence>MTRTQGGGRPLAGLLAVLAAQAALLVAVGLLITHPPAGWWDPREGALVGWLAEHRNPAATAVSSFASAVAFTPAVVTVTAVAAGLLLLGRRWRPAVLLAGAVAVQAALFVLVAHVVDRPRPEVVRLDGALPTSGFPSGHVGAATALYGGLGLLALHGVRGRWRVPLCALAWAVPVLVAFARLYRGMHHPTDVLAGAANGAAALWAVRRALPARQERPRWLPLDGPVAVVFNPVVVDGALLDRLCALLAVPGGGEPLRLPGAADDSGRAAAARALAAGARTVVACGGDGTVTACAEAVAGTGATLVVVPCGTGNLLARNLGLPAGPEAALAAALSGPVRRIDLIRAEGDGFPERAAAAMVGMGLDAAVMADTGRALKRRLGWPAYLVGAARHLGDRRIALTVTVDDGPPVRRRVGTAVVGNVGALQGGVRLLPGAAPDDGVLDLVLVQPHGLRGWCAALFALVTGVRRSGPDAPLEHFRGRRIVLAADRPCPRECDGDPVPGGRVLCLTVRPGVLLVRAPGLPAPAAAREAVA</sequence>
<evidence type="ECO:0000313" key="3">
    <source>
        <dbReference type="EMBL" id="KDN81229.1"/>
    </source>
</evidence>
<dbReference type="Pfam" id="PF00781">
    <property type="entry name" value="DAGK_cat"/>
    <property type="match status" value="1"/>
</dbReference>
<dbReference type="Pfam" id="PF01569">
    <property type="entry name" value="PAP2"/>
    <property type="match status" value="1"/>
</dbReference>
<dbReference type="InterPro" id="IPR036938">
    <property type="entry name" value="PAP2/HPO_sf"/>
</dbReference>
<name>A0A066YMV0_9ACTN</name>
<dbReference type="PATRIC" id="fig|1348663.4.peg.6813"/>
<dbReference type="OrthoDB" id="3171056at2"/>
<dbReference type="InterPro" id="IPR017438">
    <property type="entry name" value="ATP-NAD_kinase_N"/>
</dbReference>
<dbReference type="eggNOG" id="COG0671">
    <property type="taxonomic scope" value="Bacteria"/>
</dbReference>
<dbReference type="eggNOG" id="COG1597">
    <property type="taxonomic scope" value="Bacteria"/>
</dbReference>
<dbReference type="InterPro" id="IPR045540">
    <property type="entry name" value="YegS/DAGK_C"/>
</dbReference>
<keyword evidence="1" id="KW-1133">Transmembrane helix</keyword>
<feature type="transmembrane region" description="Helical" evidence="1">
    <location>
        <begin position="136"/>
        <end position="155"/>
    </location>
</feature>
<dbReference type="InterPro" id="IPR016064">
    <property type="entry name" value="NAD/diacylglycerol_kinase_sf"/>
</dbReference>
<dbReference type="GO" id="GO:0016301">
    <property type="term" value="F:kinase activity"/>
    <property type="evidence" value="ECO:0007669"/>
    <property type="project" value="InterPro"/>
</dbReference>
<dbReference type="Gene3D" id="1.20.144.10">
    <property type="entry name" value="Phosphatidic acid phosphatase type 2/haloperoxidase"/>
    <property type="match status" value="1"/>
</dbReference>
<proteinExistence type="predicted"/>
<feature type="domain" description="DAGKc" evidence="2">
    <location>
        <begin position="266"/>
        <end position="349"/>
    </location>
</feature>
<dbReference type="SMART" id="SM00046">
    <property type="entry name" value="DAGKc"/>
    <property type="match status" value="1"/>
</dbReference>
<keyword evidence="1" id="KW-0472">Membrane</keyword>